<comment type="caution">
    <text evidence="3">The sequence shown here is derived from an EMBL/GenBank/DDBJ whole genome shotgun (WGS) entry which is preliminary data.</text>
</comment>
<evidence type="ECO:0000259" key="2">
    <source>
        <dbReference type="PROSITE" id="PS50110"/>
    </source>
</evidence>
<dbReference type="GO" id="GO:0000160">
    <property type="term" value="P:phosphorelay signal transduction system"/>
    <property type="evidence" value="ECO:0007669"/>
    <property type="project" value="InterPro"/>
</dbReference>
<sequence length="268" mass="29632">MSKSVLLVDSALNCMTLSSMLMKERALKIVGVSNSFQAAQEKLKQSHPEYMILDPQILSEEELSTLVRDSQAQDVKIIVFSKTNTHPLLRLAKYIKKPETNISRDTFSIQTLLHAVNAETEMIPVNSISTLSSEPRSEADPLRIMLIDDSALMKLVLSNLLKTDPSLRLICDAKNGQEGLELLQSYTPDVILLDIEMPVMDGLSFLKHARHLTKAKIIILSSIASQKADEIRALGADAMIEKPDGSVSMDFAIKSGAKLLQLIHKLIP</sequence>
<evidence type="ECO:0000256" key="1">
    <source>
        <dbReference type="PROSITE-ProRule" id="PRU00169"/>
    </source>
</evidence>
<keyword evidence="1" id="KW-0597">Phosphoprotein</keyword>
<dbReference type="CDD" id="cd17541">
    <property type="entry name" value="REC_CheB-like"/>
    <property type="match status" value="1"/>
</dbReference>
<dbReference type="Pfam" id="PF00072">
    <property type="entry name" value="Response_reg"/>
    <property type="match status" value="1"/>
</dbReference>
<feature type="domain" description="Response regulatory" evidence="2">
    <location>
        <begin position="143"/>
        <end position="257"/>
    </location>
</feature>
<feature type="modified residue" description="4-aspartylphosphate" evidence="1">
    <location>
        <position position="194"/>
    </location>
</feature>
<proteinExistence type="predicted"/>
<evidence type="ECO:0000313" key="3">
    <source>
        <dbReference type="EMBL" id="PIW18194.1"/>
    </source>
</evidence>
<dbReference type="Gene3D" id="3.40.50.2300">
    <property type="match status" value="2"/>
</dbReference>
<dbReference type="InterPro" id="IPR011006">
    <property type="entry name" value="CheY-like_superfamily"/>
</dbReference>
<dbReference type="AlphaFoldDB" id="A0A2M7G7Z9"/>
<dbReference type="Proteomes" id="UP000231019">
    <property type="component" value="Unassembled WGS sequence"/>
</dbReference>
<gene>
    <name evidence="3" type="ORF">COW36_05345</name>
</gene>
<evidence type="ECO:0000313" key="4">
    <source>
        <dbReference type="Proteomes" id="UP000231019"/>
    </source>
</evidence>
<dbReference type="InterPro" id="IPR001789">
    <property type="entry name" value="Sig_transdc_resp-reg_receiver"/>
</dbReference>
<organism evidence="3 4">
    <name type="scientific">bacterium (Candidatus Blackallbacteria) CG17_big_fil_post_rev_8_21_14_2_50_48_46</name>
    <dbReference type="NCBI Taxonomy" id="2014261"/>
    <lineage>
        <taxon>Bacteria</taxon>
        <taxon>Candidatus Blackallbacteria</taxon>
    </lineage>
</organism>
<reference evidence="3 4" key="1">
    <citation type="submission" date="2017-09" db="EMBL/GenBank/DDBJ databases">
        <title>Depth-based differentiation of microbial function through sediment-hosted aquifers and enrichment of novel symbionts in the deep terrestrial subsurface.</title>
        <authorList>
            <person name="Probst A.J."/>
            <person name="Ladd B."/>
            <person name="Jarett J.K."/>
            <person name="Geller-Mcgrath D.E."/>
            <person name="Sieber C.M."/>
            <person name="Emerson J.B."/>
            <person name="Anantharaman K."/>
            <person name="Thomas B.C."/>
            <person name="Malmstrom R."/>
            <person name="Stieglmeier M."/>
            <person name="Klingl A."/>
            <person name="Woyke T."/>
            <person name="Ryan C.M."/>
            <person name="Banfield J.F."/>
        </authorList>
    </citation>
    <scope>NUCLEOTIDE SEQUENCE [LARGE SCALE GENOMIC DNA]</scope>
    <source>
        <strain evidence="3">CG17_big_fil_post_rev_8_21_14_2_50_48_46</strain>
    </source>
</reference>
<dbReference type="PANTHER" id="PTHR42872:SF3">
    <property type="entry name" value="PROTEIN-GLUTAMATE METHYLESTERASE_PROTEIN-GLUTAMINE GLUTAMINASE 1"/>
    <property type="match status" value="1"/>
</dbReference>
<name>A0A2M7G7Z9_9BACT</name>
<dbReference type="PANTHER" id="PTHR42872">
    <property type="entry name" value="PROTEIN-GLUTAMATE METHYLESTERASE/PROTEIN-GLUTAMINE GLUTAMINASE"/>
    <property type="match status" value="1"/>
</dbReference>
<dbReference type="PROSITE" id="PS50110">
    <property type="entry name" value="RESPONSE_REGULATORY"/>
    <property type="match status" value="1"/>
</dbReference>
<protein>
    <recommendedName>
        <fullName evidence="2">Response regulatory domain-containing protein</fullName>
    </recommendedName>
</protein>
<dbReference type="SUPFAM" id="SSF52172">
    <property type="entry name" value="CheY-like"/>
    <property type="match status" value="2"/>
</dbReference>
<dbReference type="SMART" id="SM00448">
    <property type="entry name" value="REC"/>
    <property type="match status" value="1"/>
</dbReference>
<dbReference type="EMBL" id="PFFQ01000013">
    <property type="protein sequence ID" value="PIW18194.1"/>
    <property type="molecule type" value="Genomic_DNA"/>
</dbReference>
<accession>A0A2M7G7Z9</accession>